<keyword evidence="2" id="KW-1185">Reference proteome</keyword>
<comment type="caution">
    <text evidence="1">The sequence shown here is derived from an EMBL/GenBank/DDBJ whole genome shotgun (WGS) entry which is preliminary data.</text>
</comment>
<dbReference type="Proteomes" id="UP001211907">
    <property type="component" value="Unassembled WGS sequence"/>
</dbReference>
<dbReference type="EMBL" id="JADGJH010002010">
    <property type="protein sequence ID" value="KAJ3105298.1"/>
    <property type="molecule type" value="Genomic_DNA"/>
</dbReference>
<gene>
    <name evidence="1" type="ORF">HK100_003919</name>
</gene>
<protein>
    <submittedName>
        <fullName evidence="1">Uncharacterized protein</fullName>
    </submittedName>
</protein>
<reference evidence="1" key="1">
    <citation type="submission" date="2020-05" db="EMBL/GenBank/DDBJ databases">
        <title>Phylogenomic resolution of chytrid fungi.</title>
        <authorList>
            <person name="Stajich J.E."/>
            <person name="Amses K."/>
            <person name="Simmons R."/>
            <person name="Seto K."/>
            <person name="Myers J."/>
            <person name="Bonds A."/>
            <person name="Quandt C.A."/>
            <person name="Barry K."/>
            <person name="Liu P."/>
            <person name="Grigoriev I."/>
            <person name="Longcore J.E."/>
            <person name="James T.Y."/>
        </authorList>
    </citation>
    <scope>NUCLEOTIDE SEQUENCE</scope>
    <source>
        <strain evidence="1">JEL0513</strain>
    </source>
</reference>
<proteinExistence type="predicted"/>
<feature type="non-terminal residue" evidence="1">
    <location>
        <position position="154"/>
    </location>
</feature>
<evidence type="ECO:0000313" key="2">
    <source>
        <dbReference type="Proteomes" id="UP001211907"/>
    </source>
</evidence>
<dbReference type="AlphaFoldDB" id="A0AAD5XDA6"/>
<sequence>MKAELIPLDQNLVEVCRFWGVTITNPGAIKPRTKDDKTTKRAQYHDNNAPKQFNLTMSKKSGAGTGTGFTVSAATAKVFTDEQSKANTKMIQNAISKIKSRSSEEAAETEKKQAERMNYLEYKVDIIERNLADLHKCMVINENTAERFGPCKVA</sequence>
<organism evidence="1 2">
    <name type="scientific">Physocladia obscura</name>
    <dbReference type="NCBI Taxonomy" id="109957"/>
    <lineage>
        <taxon>Eukaryota</taxon>
        <taxon>Fungi</taxon>
        <taxon>Fungi incertae sedis</taxon>
        <taxon>Chytridiomycota</taxon>
        <taxon>Chytridiomycota incertae sedis</taxon>
        <taxon>Chytridiomycetes</taxon>
        <taxon>Chytridiales</taxon>
        <taxon>Chytriomycetaceae</taxon>
        <taxon>Physocladia</taxon>
    </lineage>
</organism>
<name>A0AAD5XDA6_9FUNG</name>
<evidence type="ECO:0000313" key="1">
    <source>
        <dbReference type="EMBL" id="KAJ3105298.1"/>
    </source>
</evidence>
<accession>A0AAD5XDA6</accession>